<protein>
    <submittedName>
        <fullName evidence="1">Clavaminate synthase-like protein</fullName>
    </submittedName>
</protein>
<keyword evidence="2" id="KW-1185">Reference proteome</keyword>
<reference evidence="1" key="2">
    <citation type="journal article" date="2022" name="New Phytol.">
        <title>Evolutionary transition to the ectomycorrhizal habit in the genomes of a hyperdiverse lineage of mushroom-forming fungi.</title>
        <authorList>
            <person name="Looney B."/>
            <person name="Miyauchi S."/>
            <person name="Morin E."/>
            <person name="Drula E."/>
            <person name="Courty P.E."/>
            <person name="Kohler A."/>
            <person name="Kuo A."/>
            <person name="LaButti K."/>
            <person name="Pangilinan J."/>
            <person name="Lipzen A."/>
            <person name="Riley R."/>
            <person name="Andreopoulos W."/>
            <person name="He G."/>
            <person name="Johnson J."/>
            <person name="Nolan M."/>
            <person name="Tritt A."/>
            <person name="Barry K.W."/>
            <person name="Grigoriev I.V."/>
            <person name="Nagy L.G."/>
            <person name="Hibbett D."/>
            <person name="Henrissat B."/>
            <person name="Matheny P.B."/>
            <person name="Labbe J."/>
            <person name="Martin F.M."/>
        </authorList>
    </citation>
    <scope>NUCLEOTIDE SEQUENCE</scope>
    <source>
        <strain evidence="1">FP105234-sp</strain>
    </source>
</reference>
<gene>
    <name evidence="1" type="ORF">FA95DRAFT_650629</name>
</gene>
<accession>A0ACB8RCN6</accession>
<evidence type="ECO:0000313" key="2">
    <source>
        <dbReference type="Proteomes" id="UP000814033"/>
    </source>
</evidence>
<reference evidence="1" key="1">
    <citation type="submission" date="2021-02" db="EMBL/GenBank/DDBJ databases">
        <authorList>
            <consortium name="DOE Joint Genome Institute"/>
            <person name="Ahrendt S."/>
            <person name="Looney B.P."/>
            <person name="Miyauchi S."/>
            <person name="Morin E."/>
            <person name="Drula E."/>
            <person name="Courty P.E."/>
            <person name="Chicoki N."/>
            <person name="Fauchery L."/>
            <person name="Kohler A."/>
            <person name="Kuo A."/>
            <person name="Labutti K."/>
            <person name="Pangilinan J."/>
            <person name="Lipzen A."/>
            <person name="Riley R."/>
            <person name="Andreopoulos W."/>
            <person name="He G."/>
            <person name="Johnson J."/>
            <person name="Barry K.W."/>
            <person name="Grigoriev I.V."/>
            <person name="Nagy L."/>
            <person name="Hibbett D."/>
            <person name="Henrissat B."/>
            <person name="Matheny P.B."/>
            <person name="Labbe J."/>
            <person name="Martin F."/>
        </authorList>
    </citation>
    <scope>NUCLEOTIDE SEQUENCE</scope>
    <source>
        <strain evidence="1">FP105234-sp</strain>
    </source>
</reference>
<evidence type="ECO:0000313" key="1">
    <source>
        <dbReference type="EMBL" id="KAI0041808.1"/>
    </source>
</evidence>
<name>A0ACB8RCN6_9AGAM</name>
<proteinExistence type="predicted"/>
<comment type="caution">
    <text evidence="1">The sequence shown here is derived from an EMBL/GenBank/DDBJ whole genome shotgun (WGS) entry which is preliminary data.</text>
</comment>
<dbReference type="EMBL" id="MU276100">
    <property type="protein sequence ID" value="KAI0041808.1"/>
    <property type="molecule type" value="Genomic_DNA"/>
</dbReference>
<dbReference type="Proteomes" id="UP000814033">
    <property type="component" value="Unassembled WGS sequence"/>
</dbReference>
<organism evidence="1 2">
    <name type="scientific">Auriscalpium vulgare</name>
    <dbReference type="NCBI Taxonomy" id="40419"/>
    <lineage>
        <taxon>Eukaryota</taxon>
        <taxon>Fungi</taxon>
        <taxon>Dikarya</taxon>
        <taxon>Basidiomycota</taxon>
        <taxon>Agaricomycotina</taxon>
        <taxon>Agaricomycetes</taxon>
        <taxon>Russulales</taxon>
        <taxon>Auriscalpiaceae</taxon>
        <taxon>Auriscalpium</taxon>
    </lineage>
</organism>
<sequence>MAIELAPLPLPPSVDVMQFRDVGREVKGVDPGSANPAELEELKTLLFKHDILLFRDCRLSPEKQYALAKIFDPSSETFGHGNNKIDRTKKSILHPYLKTIPRVPQVQLIGNGAVYDHEGIPEAHLKHASHTAFHKTHISPADAAAGATRFYRWHMDAALYELDPPVVTTLYALAVPRGAPQVVRYDDGKGDELPVPLATTAFVSGRTMFEVLPPELKSLAVRTRVRYAPHPFQWMAPAGAMSDGLGLETEGKERPLSELTEWSEEDVKVYPVLWKNPVTKGLHFMVNATAAQELFVAPLPDSASREGRLFPNGAHITDLKEVRELLHKMQRPGISPNQLTKLITTYHAEAAIPRGKTGPRENALTHYRAWWAAACVGLATRRYHMPFKRRYVTG</sequence>